<keyword evidence="4" id="KW-1185">Reference proteome</keyword>
<feature type="transmembrane region" description="Helical" evidence="2">
    <location>
        <begin position="55"/>
        <end position="71"/>
    </location>
</feature>
<organism evidence="3 4">
    <name type="scientific">Eschrichtius robustus</name>
    <name type="common">California gray whale</name>
    <name type="synonym">Eschrichtius gibbosus</name>
    <dbReference type="NCBI Taxonomy" id="9764"/>
    <lineage>
        <taxon>Eukaryota</taxon>
        <taxon>Metazoa</taxon>
        <taxon>Chordata</taxon>
        <taxon>Craniata</taxon>
        <taxon>Vertebrata</taxon>
        <taxon>Euteleostomi</taxon>
        <taxon>Mammalia</taxon>
        <taxon>Eutheria</taxon>
        <taxon>Laurasiatheria</taxon>
        <taxon>Artiodactyla</taxon>
        <taxon>Whippomorpha</taxon>
        <taxon>Cetacea</taxon>
        <taxon>Mysticeti</taxon>
        <taxon>Eschrichtiidae</taxon>
        <taxon>Eschrichtius</taxon>
    </lineage>
</organism>
<protein>
    <submittedName>
        <fullName evidence="3">Uncharacterized protein</fullName>
    </submittedName>
</protein>
<evidence type="ECO:0000313" key="4">
    <source>
        <dbReference type="Proteomes" id="UP001159641"/>
    </source>
</evidence>
<dbReference type="InterPro" id="IPR001345">
    <property type="entry name" value="PG/BPGM_mutase_AS"/>
</dbReference>
<feature type="compositionally biased region" description="Low complexity" evidence="1">
    <location>
        <begin position="109"/>
        <end position="120"/>
    </location>
</feature>
<feature type="region of interest" description="Disordered" evidence="1">
    <location>
        <begin position="100"/>
        <end position="120"/>
    </location>
</feature>
<gene>
    <name evidence="3" type="ORF">J1605_018796</name>
</gene>
<evidence type="ECO:0000313" key="3">
    <source>
        <dbReference type="EMBL" id="KAJ8794803.1"/>
    </source>
</evidence>
<dbReference type="EMBL" id="JAIQCJ010000702">
    <property type="protein sequence ID" value="KAJ8794803.1"/>
    <property type="molecule type" value="Genomic_DNA"/>
</dbReference>
<dbReference type="Proteomes" id="UP001159641">
    <property type="component" value="Unassembled WGS sequence"/>
</dbReference>
<evidence type="ECO:0000256" key="2">
    <source>
        <dbReference type="SAM" id="Phobius"/>
    </source>
</evidence>
<reference evidence="3 4" key="1">
    <citation type="submission" date="2022-11" db="EMBL/GenBank/DDBJ databases">
        <title>Whole genome sequence of Eschrichtius robustus ER-17-0199.</title>
        <authorList>
            <person name="Bruniche-Olsen A."/>
            <person name="Black A.N."/>
            <person name="Fields C.J."/>
            <person name="Walden K."/>
            <person name="Dewoody J.A."/>
        </authorList>
    </citation>
    <scope>NUCLEOTIDE SEQUENCE [LARGE SCALE GENOMIC DNA]</scope>
    <source>
        <strain evidence="3">ER-17-0199</strain>
        <tissue evidence="3">Blubber</tissue>
    </source>
</reference>
<evidence type="ECO:0000256" key="1">
    <source>
        <dbReference type="SAM" id="MobiDB-lite"/>
    </source>
</evidence>
<accession>A0AB34HUM2</accession>
<comment type="caution">
    <text evidence="3">The sequence shown here is derived from an EMBL/GenBank/DDBJ whole genome shotgun (WGS) entry which is preliminary data.</text>
</comment>
<keyword evidence="2" id="KW-0472">Membrane</keyword>
<proteinExistence type="predicted"/>
<dbReference type="AlphaFoldDB" id="A0AB34HUM2"/>
<dbReference type="PROSITE" id="PS00175">
    <property type="entry name" value="PG_MUTASE"/>
    <property type="match status" value="1"/>
</dbReference>
<dbReference type="GO" id="GO:0003824">
    <property type="term" value="F:catalytic activity"/>
    <property type="evidence" value="ECO:0007669"/>
    <property type="project" value="InterPro"/>
</dbReference>
<sequence>MVVTVATVTCLLCRHGQVVENVSVVRGLIQSFKYIYCIHFEIKGRQKLEIAKQELFFIGCMGLIMSATLWLDVPNLTDTSCHELGNIQVPRTTLRTTFSRTSKIPQKDGATAGPGAQPAQ</sequence>
<name>A0AB34HUM2_ESCRO</name>
<keyword evidence="2" id="KW-0812">Transmembrane</keyword>
<keyword evidence="2" id="KW-1133">Transmembrane helix</keyword>